<keyword evidence="4 5" id="KW-0732">Signal</keyword>
<evidence type="ECO:0000256" key="2">
    <source>
        <dbReference type="ARBA" id="ARBA00022448"/>
    </source>
</evidence>
<sequence>MKKSLIYIFAMLLIIGILTACGPDDAEPADEGAGEGDSTESTEGDKPEKLIVWEDQDKGAALEDAAVKFEEEHGIEIEYVEYNITEIQENLALDGNTDNAPDVVTMSHDGVGPSVVKGYISPIEVSEDILSQFTESSVESLKYEGELYGLPKATETTVFIYNKDLLPEVPETMEEVYTLSQEANSGDDFGFLAIWDDFYHSHGIFEGFGAYVFGDDVTDIGLNNEQAVEALEYINKWYEEGLFPRGIIGENSNDQMNALFKEGKAFAVQNGPWAFKDYRDSGINIGIAPMPTLPNGEEVGTYMGVKGWFVTNFTENKEWAQKFVEFVTNEENAKTRYDLTGEIPPLVSLIEDEQWVSENEGAAAVMAQSQNAIAMPSVPEMAEIWDPIAAAVQTVATDKAEPKEALKEAVDLINQNIEMNHGGGN</sequence>
<dbReference type="InterPro" id="IPR006060">
    <property type="entry name" value="Maltose/Cyclodextrin-bd"/>
</dbReference>
<dbReference type="GO" id="GO:1901982">
    <property type="term" value="F:maltose binding"/>
    <property type="evidence" value="ECO:0007669"/>
    <property type="project" value="TreeGrafter"/>
</dbReference>
<evidence type="ECO:0000256" key="3">
    <source>
        <dbReference type="ARBA" id="ARBA00022597"/>
    </source>
</evidence>
<reference evidence="7 8" key="1">
    <citation type="submission" date="2017-08" db="EMBL/GenBank/DDBJ databases">
        <title>Virgibacillus indicus sp. nov. and Virgibacillus profoundi sp. nov, two moderately halophilic bacteria isolated from marine sediment by using the Microfluidic Streak Plate.</title>
        <authorList>
            <person name="Xu B."/>
            <person name="Hu B."/>
            <person name="Wang J."/>
            <person name="Zhu Y."/>
            <person name="Huang L."/>
            <person name="Du W."/>
            <person name="Huang Y."/>
        </authorList>
    </citation>
    <scope>NUCLEOTIDE SEQUENCE [LARGE SCALE GENOMIC DNA]</scope>
    <source>
        <strain evidence="7 8">IO3-P2-C2</strain>
    </source>
</reference>
<evidence type="ECO:0000313" key="7">
    <source>
        <dbReference type="EMBL" id="OZU88190.1"/>
    </source>
</evidence>
<protein>
    <recommendedName>
        <fullName evidence="5">Maltodextrin-binding protein</fullName>
    </recommendedName>
</protein>
<dbReference type="GO" id="GO:0042956">
    <property type="term" value="P:maltodextrin transmembrane transport"/>
    <property type="evidence" value="ECO:0007669"/>
    <property type="project" value="TreeGrafter"/>
</dbReference>
<keyword evidence="5" id="KW-0472">Membrane</keyword>
<evidence type="ECO:0000256" key="6">
    <source>
        <dbReference type="SAM" id="MobiDB-lite"/>
    </source>
</evidence>
<name>A0A265N833_9BACI</name>
<evidence type="ECO:0000256" key="5">
    <source>
        <dbReference type="RuleBase" id="RU365005"/>
    </source>
</evidence>
<feature type="region of interest" description="Disordered" evidence="6">
    <location>
        <begin position="26"/>
        <end position="49"/>
    </location>
</feature>
<comment type="caution">
    <text evidence="7">The sequence shown here is derived from an EMBL/GenBank/DDBJ whole genome shotgun (WGS) entry which is preliminary data.</text>
</comment>
<keyword evidence="2 5" id="KW-0813">Transport</keyword>
<comment type="similarity">
    <text evidence="1 5">Belongs to the bacterial solute-binding protein 1 family.</text>
</comment>
<dbReference type="PANTHER" id="PTHR30061:SF50">
    <property type="entry name" value="MALTOSE_MALTODEXTRIN-BINDING PERIPLASMIC PROTEIN"/>
    <property type="match status" value="1"/>
</dbReference>
<dbReference type="Pfam" id="PF13416">
    <property type="entry name" value="SBP_bac_8"/>
    <property type="match status" value="1"/>
</dbReference>
<proteinExistence type="inferred from homology"/>
<feature type="chain" id="PRO_5039751725" description="Maltodextrin-binding protein" evidence="5">
    <location>
        <begin position="21"/>
        <end position="425"/>
    </location>
</feature>
<dbReference type="RefSeq" id="WP_094886447.1">
    <property type="nucleotide sequence ID" value="NZ_NPMS01000006.1"/>
</dbReference>
<dbReference type="OrthoDB" id="9766758at2"/>
<feature type="signal peptide" evidence="5">
    <location>
        <begin position="1"/>
        <end position="20"/>
    </location>
</feature>
<evidence type="ECO:0000256" key="4">
    <source>
        <dbReference type="ARBA" id="ARBA00022729"/>
    </source>
</evidence>
<keyword evidence="3 5" id="KW-0762">Sugar transport</keyword>
<evidence type="ECO:0000256" key="1">
    <source>
        <dbReference type="ARBA" id="ARBA00008520"/>
    </source>
</evidence>
<dbReference type="EMBL" id="NPMS01000006">
    <property type="protein sequence ID" value="OZU88190.1"/>
    <property type="molecule type" value="Genomic_DNA"/>
</dbReference>
<dbReference type="GO" id="GO:0055052">
    <property type="term" value="C:ATP-binding cassette (ABC) transporter complex, substrate-binding subunit-containing"/>
    <property type="evidence" value="ECO:0007669"/>
    <property type="project" value="TreeGrafter"/>
</dbReference>
<gene>
    <name evidence="7" type="ORF">CIL03_13805</name>
</gene>
<dbReference type="AlphaFoldDB" id="A0A265N833"/>
<dbReference type="Gene3D" id="3.40.190.10">
    <property type="entry name" value="Periplasmic binding protein-like II"/>
    <property type="match status" value="2"/>
</dbReference>
<evidence type="ECO:0000313" key="8">
    <source>
        <dbReference type="Proteomes" id="UP000216498"/>
    </source>
</evidence>
<keyword evidence="5" id="KW-1003">Cell membrane</keyword>
<keyword evidence="8" id="KW-1185">Reference proteome</keyword>
<accession>A0A265N833</accession>
<dbReference type="Proteomes" id="UP000216498">
    <property type="component" value="Unassembled WGS sequence"/>
</dbReference>
<dbReference type="PRINTS" id="PR00181">
    <property type="entry name" value="MALTOSEBP"/>
</dbReference>
<dbReference type="SUPFAM" id="SSF53850">
    <property type="entry name" value="Periplasmic binding protein-like II"/>
    <property type="match status" value="1"/>
</dbReference>
<dbReference type="PANTHER" id="PTHR30061">
    <property type="entry name" value="MALTOSE-BINDING PERIPLASMIC PROTEIN"/>
    <property type="match status" value="1"/>
</dbReference>
<keyword evidence="5" id="KW-0449">Lipoprotein</keyword>
<feature type="compositionally biased region" description="Acidic residues" evidence="6">
    <location>
        <begin position="26"/>
        <end position="42"/>
    </location>
</feature>
<dbReference type="PROSITE" id="PS51257">
    <property type="entry name" value="PROKAR_LIPOPROTEIN"/>
    <property type="match status" value="1"/>
</dbReference>
<dbReference type="InterPro" id="IPR006059">
    <property type="entry name" value="SBP"/>
</dbReference>
<dbReference type="GO" id="GO:0015768">
    <property type="term" value="P:maltose transport"/>
    <property type="evidence" value="ECO:0007669"/>
    <property type="project" value="TreeGrafter"/>
</dbReference>
<organism evidence="7 8">
    <name type="scientific">Virgibacillus indicus</name>
    <dbReference type="NCBI Taxonomy" id="2024554"/>
    <lineage>
        <taxon>Bacteria</taxon>
        <taxon>Bacillati</taxon>
        <taxon>Bacillota</taxon>
        <taxon>Bacilli</taxon>
        <taxon>Bacillales</taxon>
        <taxon>Bacillaceae</taxon>
        <taxon>Virgibacillus</taxon>
    </lineage>
</organism>
<comment type="subcellular location">
    <subcellularLocation>
        <location evidence="5">Cell membrane</location>
        <topology evidence="5">Lipid-anchor</topology>
    </subcellularLocation>
</comment>
<dbReference type="GO" id="GO:0015144">
    <property type="term" value="F:carbohydrate transmembrane transporter activity"/>
    <property type="evidence" value="ECO:0007669"/>
    <property type="project" value="InterPro"/>
</dbReference>